<comment type="caution">
    <text evidence="1">The sequence shown here is derived from an EMBL/GenBank/DDBJ whole genome shotgun (WGS) entry which is preliminary data.</text>
</comment>
<keyword evidence="2" id="KW-1185">Reference proteome</keyword>
<gene>
    <name evidence="1" type="ORF">ABB28_14330</name>
</gene>
<dbReference type="Proteomes" id="UP000051386">
    <property type="component" value="Unassembled WGS sequence"/>
</dbReference>
<name>A0A0R0D495_9GAMM</name>
<proteinExistence type="predicted"/>
<evidence type="ECO:0000313" key="2">
    <source>
        <dbReference type="Proteomes" id="UP000051386"/>
    </source>
</evidence>
<accession>A0A0R0D495</accession>
<sequence length="100" mass="10285">MATPPARTPLTPAQAATLLDLLQNDDAFRSAFAASPTTALAGLGVVADPTGPVCDPVQALASKEEFASVSQQLQAHVALRGSFDVPYCFEAGKVQDALEG</sequence>
<reference evidence="1 2" key="1">
    <citation type="submission" date="2015-05" db="EMBL/GenBank/DDBJ databases">
        <title>Genome sequencing and analysis of members of genus Stenotrophomonas.</title>
        <authorList>
            <person name="Patil P.P."/>
            <person name="Midha S."/>
            <person name="Patil P.B."/>
        </authorList>
    </citation>
    <scope>NUCLEOTIDE SEQUENCE [LARGE SCALE GENOMIC DNA]</scope>
    <source>
        <strain evidence="1 2">DSM 21508</strain>
    </source>
</reference>
<dbReference type="InterPro" id="IPR030976">
    <property type="entry name" value="Mod_pep_NH_fam"/>
</dbReference>
<dbReference type="NCBIfam" id="TIGR04509">
    <property type="entry name" value="mod_pep_NH_fam"/>
    <property type="match status" value="1"/>
</dbReference>
<dbReference type="AlphaFoldDB" id="A0A0R0D495"/>
<evidence type="ECO:0000313" key="1">
    <source>
        <dbReference type="EMBL" id="KRG72708.1"/>
    </source>
</evidence>
<protein>
    <submittedName>
        <fullName evidence="1">Uncharacterized protein</fullName>
    </submittedName>
</protein>
<dbReference type="RefSeq" id="WP_057509265.1">
    <property type="nucleotide sequence ID" value="NZ_DAMBRS010000007.1"/>
</dbReference>
<dbReference type="EMBL" id="LDJK01000069">
    <property type="protein sequence ID" value="KRG72708.1"/>
    <property type="molecule type" value="Genomic_DNA"/>
</dbReference>
<organism evidence="1 2">
    <name type="scientific">Stenotrophomonas chelatiphaga</name>
    <dbReference type="NCBI Taxonomy" id="517011"/>
    <lineage>
        <taxon>Bacteria</taxon>
        <taxon>Pseudomonadati</taxon>
        <taxon>Pseudomonadota</taxon>
        <taxon>Gammaproteobacteria</taxon>
        <taxon>Lysobacterales</taxon>
        <taxon>Lysobacteraceae</taxon>
        <taxon>Stenotrophomonas</taxon>
    </lineage>
</organism>